<keyword evidence="1" id="KW-0175">Coiled coil</keyword>
<feature type="coiled-coil region" evidence="1">
    <location>
        <begin position="399"/>
        <end position="447"/>
    </location>
</feature>
<evidence type="ECO:0000313" key="4">
    <source>
        <dbReference type="EMBL" id="GFR71880.1"/>
    </source>
</evidence>
<feature type="compositionally biased region" description="Basic residues" evidence="2">
    <location>
        <begin position="306"/>
        <end position="321"/>
    </location>
</feature>
<feature type="region of interest" description="Disordered" evidence="2">
    <location>
        <begin position="301"/>
        <end position="332"/>
    </location>
</feature>
<feature type="compositionally biased region" description="Acidic residues" evidence="2">
    <location>
        <begin position="39"/>
        <end position="58"/>
    </location>
</feature>
<reference evidence="4 5" key="1">
    <citation type="journal article" date="2021" name="Elife">
        <title>Chloroplast acquisition without the gene transfer in kleptoplastic sea slugs, Plakobranchus ocellatus.</title>
        <authorList>
            <person name="Maeda T."/>
            <person name="Takahashi S."/>
            <person name="Yoshida T."/>
            <person name="Shimamura S."/>
            <person name="Takaki Y."/>
            <person name="Nagai Y."/>
            <person name="Toyoda A."/>
            <person name="Suzuki Y."/>
            <person name="Arimoto A."/>
            <person name="Ishii H."/>
            <person name="Satoh N."/>
            <person name="Nishiyama T."/>
            <person name="Hasebe M."/>
            <person name="Maruyama T."/>
            <person name="Minagawa J."/>
            <person name="Obokata J."/>
            <person name="Shigenobu S."/>
        </authorList>
    </citation>
    <scope>NUCLEOTIDE SEQUENCE [LARGE SCALE GENOMIC DNA]</scope>
</reference>
<dbReference type="InterPro" id="IPR048325">
    <property type="entry name" value="ZSWIM3_N"/>
</dbReference>
<dbReference type="PANTHER" id="PTHR47086">
    <property type="entry name" value="BTB DOMAIN-CONTAINING PROTEIN"/>
    <property type="match status" value="1"/>
</dbReference>
<comment type="caution">
    <text evidence="4">The sequence shown here is derived from an EMBL/GenBank/DDBJ whole genome shotgun (WGS) entry which is preliminary data.</text>
</comment>
<feature type="region of interest" description="Disordered" evidence="2">
    <location>
        <begin position="1"/>
        <end position="67"/>
    </location>
</feature>
<dbReference type="Proteomes" id="UP000762676">
    <property type="component" value="Unassembled WGS sequence"/>
</dbReference>
<evidence type="ECO:0000259" key="3">
    <source>
        <dbReference type="Pfam" id="PF21599"/>
    </source>
</evidence>
<dbReference type="InterPro" id="IPR040854">
    <property type="entry name" value="ZSWIM9"/>
</dbReference>
<dbReference type="AlphaFoldDB" id="A0AAV4FG77"/>
<evidence type="ECO:0000256" key="2">
    <source>
        <dbReference type="SAM" id="MobiDB-lite"/>
    </source>
</evidence>
<dbReference type="PANTHER" id="PTHR47086:SF4">
    <property type="entry name" value="BTB DOMAIN-CONTAINING PROTEIN"/>
    <property type="match status" value="1"/>
</dbReference>
<protein>
    <submittedName>
        <fullName evidence="4">Transcription factor FAR1</fullName>
    </submittedName>
</protein>
<name>A0AAV4FG77_9GAST</name>
<evidence type="ECO:0000256" key="1">
    <source>
        <dbReference type="SAM" id="Coils"/>
    </source>
</evidence>
<feature type="domain" description="ZSWIM3 N-terminal" evidence="3">
    <location>
        <begin position="86"/>
        <end position="191"/>
    </location>
</feature>
<organism evidence="4 5">
    <name type="scientific">Elysia marginata</name>
    <dbReference type="NCBI Taxonomy" id="1093978"/>
    <lineage>
        <taxon>Eukaryota</taxon>
        <taxon>Metazoa</taxon>
        <taxon>Spiralia</taxon>
        <taxon>Lophotrochozoa</taxon>
        <taxon>Mollusca</taxon>
        <taxon>Gastropoda</taxon>
        <taxon>Heterobranchia</taxon>
        <taxon>Euthyneura</taxon>
        <taxon>Panpulmonata</taxon>
        <taxon>Sacoglossa</taxon>
        <taxon>Placobranchoidea</taxon>
        <taxon>Plakobranchidae</taxon>
        <taxon>Elysia</taxon>
    </lineage>
</organism>
<sequence length="478" mass="54670">MAETEQEVATEMEDMQEMEESAAEEVALATNGETKIGEENEEDNEEANEEENEQEGADPETGCVNGELGETVDTTAEFLKIFQGKTEFTSWEEFNSLFEEFQRETGSAFKPKSATSIEFANERRVRDIIPAKFVYQTVKMVCQNFGTPTPVAKDGSTRKPRKYVGLGCEAMVHLRYKGGTLNIVSCNLEHKNHPLFSGNEVIRKVRSFSFTDDVDHLMAKVVMEHNPFSHWNSEKEWMALVADLQSRDERMKTVTVRVVKKRIRFLIDRYMANSSGKAPLPDDEMGIILYELAKAKRDAMDNITKVPRKPGARKRGRPRKYPRPESDEDEELEAMLDADDSANYSPDEKKVKRYASGTYVSASSSGPPPIKDIAVFLRYMERKDDNDRRLKQDDIDLRRGELELHKKELELQRERFEFERLERQAHLDLLKAQLEVLTSQRTQQQQQQKLVLADPKGDGSGVTEYTIVVNNDQAFATQ</sequence>
<dbReference type="EMBL" id="BMAT01000721">
    <property type="protein sequence ID" value="GFR71880.1"/>
    <property type="molecule type" value="Genomic_DNA"/>
</dbReference>
<dbReference type="Pfam" id="PF21599">
    <property type="entry name" value="ZSWIM3_N"/>
    <property type="match status" value="1"/>
</dbReference>
<keyword evidence="5" id="KW-1185">Reference proteome</keyword>
<gene>
    <name evidence="4" type="ORF">ElyMa_000364500</name>
</gene>
<feature type="compositionally biased region" description="Acidic residues" evidence="2">
    <location>
        <begin position="1"/>
        <end position="23"/>
    </location>
</feature>
<proteinExistence type="predicted"/>
<accession>A0AAV4FG77</accession>
<evidence type="ECO:0000313" key="5">
    <source>
        <dbReference type="Proteomes" id="UP000762676"/>
    </source>
</evidence>